<evidence type="ECO:0000313" key="3">
    <source>
        <dbReference type="Proteomes" id="UP000789396"/>
    </source>
</evidence>
<dbReference type="PANTHER" id="PTHR28094:SF1">
    <property type="entry name" value="MEIOTICALLY UP-REGULATED GENE 113 PROTEIN"/>
    <property type="match status" value="1"/>
</dbReference>
<feature type="non-terminal residue" evidence="2">
    <location>
        <position position="1"/>
    </location>
</feature>
<name>A0A9N9NML4_9GLOM</name>
<keyword evidence="3" id="KW-1185">Reference proteome</keyword>
<comment type="caution">
    <text evidence="2">The sequence shown here is derived from an EMBL/GenBank/DDBJ whole genome shotgun (WGS) entry which is preliminary data.</text>
</comment>
<organism evidence="2 3">
    <name type="scientific">Racocetra fulgida</name>
    <dbReference type="NCBI Taxonomy" id="60492"/>
    <lineage>
        <taxon>Eukaryota</taxon>
        <taxon>Fungi</taxon>
        <taxon>Fungi incertae sedis</taxon>
        <taxon>Mucoromycota</taxon>
        <taxon>Glomeromycotina</taxon>
        <taxon>Glomeromycetes</taxon>
        <taxon>Diversisporales</taxon>
        <taxon>Gigasporaceae</taxon>
        <taxon>Racocetra</taxon>
    </lineage>
</organism>
<dbReference type="AlphaFoldDB" id="A0A9N9NML4"/>
<dbReference type="PANTHER" id="PTHR28094">
    <property type="entry name" value="MEIOTICALLY UP-REGULATED GENE 113 PROTEIN"/>
    <property type="match status" value="1"/>
</dbReference>
<sequence>VDRRLEQWEKQCNYKTKLIKALPEGKKYKYTHHTERLIHLELEVYCVDLSCECCKQKHNEWFKSKKK</sequence>
<protein>
    <submittedName>
        <fullName evidence="2">4361_t:CDS:1</fullName>
    </submittedName>
</protein>
<dbReference type="InterPro" id="IPR053006">
    <property type="entry name" value="Meiosis_regulatory"/>
</dbReference>
<dbReference type="EMBL" id="CAJVPZ010033858">
    <property type="protein sequence ID" value="CAG8745414.1"/>
    <property type="molecule type" value="Genomic_DNA"/>
</dbReference>
<reference evidence="2" key="1">
    <citation type="submission" date="2021-06" db="EMBL/GenBank/DDBJ databases">
        <authorList>
            <person name="Kallberg Y."/>
            <person name="Tangrot J."/>
            <person name="Rosling A."/>
        </authorList>
    </citation>
    <scope>NUCLEOTIDE SEQUENCE</scope>
    <source>
        <strain evidence="2">IN212</strain>
    </source>
</reference>
<evidence type="ECO:0000259" key="1">
    <source>
        <dbReference type="Pfam" id="PF10544"/>
    </source>
</evidence>
<dbReference type="Pfam" id="PF10544">
    <property type="entry name" value="T5orf172"/>
    <property type="match status" value="1"/>
</dbReference>
<dbReference type="InterPro" id="IPR018306">
    <property type="entry name" value="Phage_T5_Orf172_DNA-bd"/>
</dbReference>
<feature type="non-terminal residue" evidence="2">
    <location>
        <position position="67"/>
    </location>
</feature>
<gene>
    <name evidence="2" type="ORF">RFULGI_LOCUS13188</name>
</gene>
<evidence type="ECO:0000313" key="2">
    <source>
        <dbReference type="EMBL" id="CAG8745414.1"/>
    </source>
</evidence>
<dbReference type="Proteomes" id="UP000789396">
    <property type="component" value="Unassembled WGS sequence"/>
</dbReference>
<accession>A0A9N9NML4</accession>
<dbReference type="OrthoDB" id="2417614at2759"/>
<feature type="domain" description="Bacteriophage T5 Orf172 DNA-binding" evidence="1">
    <location>
        <begin position="1"/>
        <end position="64"/>
    </location>
</feature>
<proteinExistence type="predicted"/>